<accession>A0AAD1K7F3</accession>
<dbReference type="EMBL" id="AP024613">
    <property type="protein sequence ID" value="BCV43346.1"/>
    <property type="molecule type" value="Genomic_DNA"/>
</dbReference>
<feature type="transmembrane region" description="Helical" evidence="6">
    <location>
        <begin position="690"/>
        <end position="711"/>
    </location>
</feature>
<keyword evidence="4 6" id="KW-1133">Transmembrane helix</keyword>
<dbReference type="Proteomes" id="UP000825078">
    <property type="component" value="Chromosome"/>
</dbReference>
<dbReference type="Pfam" id="PF02687">
    <property type="entry name" value="FtsX"/>
    <property type="match status" value="2"/>
</dbReference>
<dbReference type="GO" id="GO:0022857">
    <property type="term" value="F:transmembrane transporter activity"/>
    <property type="evidence" value="ECO:0007669"/>
    <property type="project" value="TreeGrafter"/>
</dbReference>
<dbReference type="InterPro" id="IPR003838">
    <property type="entry name" value="ABC3_permease_C"/>
</dbReference>
<organism evidence="9 10">
    <name type="scientific">Shewanella algae</name>
    <dbReference type="NCBI Taxonomy" id="38313"/>
    <lineage>
        <taxon>Bacteria</taxon>
        <taxon>Pseudomonadati</taxon>
        <taxon>Pseudomonadota</taxon>
        <taxon>Gammaproteobacteria</taxon>
        <taxon>Alteromonadales</taxon>
        <taxon>Shewanellaceae</taxon>
        <taxon>Shewanella</taxon>
    </lineage>
</organism>
<feature type="domain" description="ABC3 transporter permease C-terminal" evidence="7">
    <location>
        <begin position="286"/>
        <end position="402"/>
    </location>
</feature>
<evidence type="ECO:0000256" key="5">
    <source>
        <dbReference type="ARBA" id="ARBA00023136"/>
    </source>
</evidence>
<dbReference type="PANTHER" id="PTHR30572">
    <property type="entry name" value="MEMBRANE COMPONENT OF TRANSPORTER-RELATED"/>
    <property type="match status" value="1"/>
</dbReference>
<gene>
    <name evidence="9" type="ORF">TUM17379_03640</name>
</gene>
<feature type="transmembrane region" description="Helical" evidence="6">
    <location>
        <begin position="419"/>
        <end position="444"/>
    </location>
</feature>
<dbReference type="InterPro" id="IPR050250">
    <property type="entry name" value="Macrolide_Exporter_MacB"/>
</dbReference>
<dbReference type="RefSeq" id="WP_123115543.1">
    <property type="nucleotide sequence ID" value="NZ_AP024613.1"/>
</dbReference>
<feature type="transmembrane region" description="Helical" evidence="6">
    <location>
        <begin position="21"/>
        <end position="42"/>
    </location>
</feature>
<dbReference type="AlphaFoldDB" id="A0AAD1K7F3"/>
<keyword evidence="2" id="KW-1003">Cell membrane</keyword>
<protein>
    <submittedName>
        <fullName evidence="9">ABC transporter permease</fullName>
    </submittedName>
</protein>
<sequence>MLWHYLVSAFLAVKAQGKYTLINILGLTTGLCATLVLLMIIISETGFDTHHPQFQRLARLEVVFDSLDNTRIASVAGAMGPELLDRELVESSTRLLSQDTKLRVGKRQYLETGFLFADATAAEMLKFDVIAGDLKLALTRPFGLAITEATAKRWFGSNQPLNQQVIMDTGEPLQILAVIDNLPAQTHLKLDMLTGISTLEAIEGTDRLESWMRNDFYTYVLLPEHRPLQQIEQSVTDLLSKPLLKIVPELKLHFELQPISDIHLHGHAMNELAINGDATQIHIFSSLIVIILFIATFNYINFATATSGRRAKEIGVRQVVGASRKSMFIQFMSESFLLVTIAFMLALTTLLLALPWVNQAFDQSLQVQTLLQGRWLAWALILFISVVLGAGFYPALVLSNIPTLSALKGAGFKGKSGYWFRRTVLFIQLSCAVCLAIWGGHIYAQMNLIDSTPLGYDKQNKLVLSNIDSNTLFASLTALTQQLESFSHIKDVAAAEFIPTQDHGNMVGLRDVQSPNQALDNVIINTVSSGFFEALTIKILAGRDFPETEWETHKQSQRTETIPIVINLSTMNLLNLGTPKEALGKQLELGWDPSYNRASLGRVIAVVEDYFTTSLKVAKRPMVFVTGSVSQAKSQLVLNFSEGSYLATLAQIRTLWPTLFSGSLPSYQLLESRFKALYRQDKLKGNMVNLFNLLTLVIITFGVLGLCSFSAQRRIKEFALRQLMGANSINLGWILGREFLVSVLVAWSVMLIPAWWFTELWLSQFVARVEIQLWLYLATPLALISIVVLVVLSILTMLNHVTLSSILRTE</sequence>
<evidence type="ECO:0000259" key="7">
    <source>
        <dbReference type="Pfam" id="PF02687"/>
    </source>
</evidence>
<feature type="transmembrane region" description="Helical" evidence="6">
    <location>
        <begin position="731"/>
        <end position="756"/>
    </location>
</feature>
<dbReference type="InterPro" id="IPR025857">
    <property type="entry name" value="MacB_PCD"/>
</dbReference>
<keyword evidence="3 6" id="KW-0812">Transmembrane</keyword>
<dbReference type="GO" id="GO:0005886">
    <property type="term" value="C:plasma membrane"/>
    <property type="evidence" value="ECO:0007669"/>
    <property type="project" value="UniProtKB-SubCell"/>
</dbReference>
<evidence type="ECO:0000256" key="4">
    <source>
        <dbReference type="ARBA" id="ARBA00022989"/>
    </source>
</evidence>
<feature type="transmembrane region" description="Helical" evidence="6">
    <location>
        <begin position="376"/>
        <end position="398"/>
    </location>
</feature>
<comment type="subcellular location">
    <subcellularLocation>
        <location evidence="1">Cell membrane</location>
        <topology evidence="1">Multi-pass membrane protein</topology>
    </subcellularLocation>
</comment>
<evidence type="ECO:0000256" key="6">
    <source>
        <dbReference type="SAM" id="Phobius"/>
    </source>
</evidence>
<evidence type="ECO:0000256" key="1">
    <source>
        <dbReference type="ARBA" id="ARBA00004651"/>
    </source>
</evidence>
<dbReference type="Pfam" id="PF12704">
    <property type="entry name" value="MacB_PCD"/>
    <property type="match status" value="1"/>
</dbReference>
<evidence type="ECO:0000313" key="9">
    <source>
        <dbReference type="EMBL" id="BCV43346.1"/>
    </source>
</evidence>
<feature type="domain" description="ABC3 transporter permease C-terminal" evidence="7">
    <location>
        <begin position="690"/>
        <end position="796"/>
    </location>
</feature>
<keyword evidence="5 6" id="KW-0472">Membrane</keyword>
<name>A0AAD1K7F3_9GAMM</name>
<proteinExistence type="predicted"/>
<evidence type="ECO:0000313" key="10">
    <source>
        <dbReference type="Proteomes" id="UP000825078"/>
    </source>
</evidence>
<evidence type="ECO:0000256" key="3">
    <source>
        <dbReference type="ARBA" id="ARBA00022692"/>
    </source>
</evidence>
<feature type="transmembrane region" description="Helical" evidence="6">
    <location>
        <begin position="335"/>
        <end position="356"/>
    </location>
</feature>
<evidence type="ECO:0000256" key="2">
    <source>
        <dbReference type="ARBA" id="ARBA00022475"/>
    </source>
</evidence>
<reference evidence="9" key="1">
    <citation type="submission" date="2021-05" db="EMBL/GenBank/DDBJ databases">
        <title>Molecular characterization for Shewanella algae harboring chromosomal blaOXA-55-like strains isolated from clinical and environment sample.</title>
        <authorList>
            <person name="Ohama Y."/>
            <person name="Aoki K."/>
            <person name="Harada S."/>
            <person name="Moriya K."/>
            <person name="Ishii Y."/>
            <person name="Tateda K."/>
        </authorList>
    </citation>
    <scope>NUCLEOTIDE SEQUENCE</scope>
    <source>
        <strain evidence="9">TUM17379</strain>
    </source>
</reference>
<feature type="domain" description="MacB-like periplasmic core" evidence="8">
    <location>
        <begin position="20"/>
        <end position="237"/>
    </location>
</feature>
<feature type="transmembrane region" description="Helical" evidence="6">
    <location>
        <begin position="281"/>
        <end position="300"/>
    </location>
</feature>
<dbReference type="PANTHER" id="PTHR30572:SF18">
    <property type="entry name" value="ABC-TYPE MACROLIDE FAMILY EXPORT SYSTEM PERMEASE COMPONENT 2"/>
    <property type="match status" value="1"/>
</dbReference>
<evidence type="ECO:0000259" key="8">
    <source>
        <dbReference type="Pfam" id="PF12704"/>
    </source>
</evidence>
<feature type="transmembrane region" description="Helical" evidence="6">
    <location>
        <begin position="776"/>
        <end position="798"/>
    </location>
</feature>